<gene>
    <name evidence="2" type="ORF">ONB1V03_LOCUS7899</name>
</gene>
<dbReference type="OrthoDB" id="6159259at2759"/>
<keyword evidence="3" id="KW-1185">Reference proteome</keyword>
<feature type="compositionally biased region" description="Low complexity" evidence="1">
    <location>
        <begin position="99"/>
        <end position="109"/>
    </location>
</feature>
<dbReference type="Proteomes" id="UP000728032">
    <property type="component" value="Unassembled WGS sequence"/>
</dbReference>
<dbReference type="AlphaFoldDB" id="A0A7R9QLL9"/>
<feature type="compositionally biased region" description="Basic and acidic residues" evidence="1">
    <location>
        <begin position="133"/>
        <end position="142"/>
    </location>
</feature>
<feature type="region of interest" description="Disordered" evidence="1">
    <location>
        <begin position="35"/>
        <end position="193"/>
    </location>
</feature>
<proteinExistence type="predicted"/>
<feature type="compositionally biased region" description="Basic and acidic residues" evidence="1">
    <location>
        <begin position="177"/>
        <end position="188"/>
    </location>
</feature>
<reference evidence="2" key="1">
    <citation type="submission" date="2020-11" db="EMBL/GenBank/DDBJ databases">
        <authorList>
            <person name="Tran Van P."/>
        </authorList>
    </citation>
    <scope>NUCLEOTIDE SEQUENCE</scope>
</reference>
<evidence type="ECO:0000256" key="1">
    <source>
        <dbReference type="SAM" id="MobiDB-lite"/>
    </source>
</evidence>
<feature type="compositionally biased region" description="Polar residues" evidence="1">
    <location>
        <begin position="205"/>
        <end position="214"/>
    </location>
</feature>
<name>A0A7R9QLL9_9ACAR</name>
<sequence length="233" mass="25390">MSDHSITEKTGYEASDIIEDALQLAVDEELKDEDIISESSHSSKVNMKTSQNEVKCKNYSEDSAPEQKPSLLSPPRPETAAVVVSLTSDDKISMDASKLKSTTTDDSSLIVHLDDTHSDMDGDLEGANSCDINDSRDTNEKKSIRKSINESNNSSDSKSESNENKNSTEELNNSSKDSNKLSEKESSKSKRVLNIKCNAILDASASQKAQTANGRNIWVSGLPQDTKASELQN</sequence>
<feature type="compositionally biased region" description="Basic and acidic residues" evidence="1">
    <location>
        <begin position="157"/>
        <end position="168"/>
    </location>
</feature>
<dbReference type="EMBL" id="CAJPVJ010004216">
    <property type="protein sequence ID" value="CAG2168409.1"/>
    <property type="molecule type" value="Genomic_DNA"/>
</dbReference>
<dbReference type="EMBL" id="OC919041">
    <property type="protein sequence ID" value="CAD7650608.1"/>
    <property type="molecule type" value="Genomic_DNA"/>
</dbReference>
<evidence type="ECO:0000313" key="3">
    <source>
        <dbReference type="Proteomes" id="UP000728032"/>
    </source>
</evidence>
<feature type="non-terminal residue" evidence="2">
    <location>
        <position position="233"/>
    </location>
</feature>
<evidence type="ECO:0000313" key="2">
    <source>
        <dbReference type="EMBL" id="CAD7650608.1"/>
    </source>
</evidence>
<accession>A0A7R9QLL9</accession>
<protein>
    <submittedName>
        <fullName evidence="2">Uncharacterized protein</fullName>
    </submittedName>
</protein>
<organism evidence="2">
    <name type="scientific">Oppiella nova</name>
    <dbReference type="NCBI Taxonomy" id="334625"/>
    <lineage>
        <taxon>Eukaryota</taxon>
        <taxon>Metazoa</taxon>
        <taxon>Ecdysozoa</taxon>
        <taxon>Arthropoda</taxon>
        <taxon>Chelicerata</taxon>
        <taxon>Arachnida</taxon>
        <taxon>Acari</taxon>
        <taxon>Acariformes</taxon>
        <taxon>Sarcoptiformes</taxon>
        <taxon>Oribatida</taxon>
        <taxon>Brachypylina</taxon>
        <taxon>Oppioidea</taxon>
        <taxon>Oppiidae</taxon>
        <taxon>Oppiella</taxon>
    </lineage>
</organism>
<feature type="region of interest" description="Disordered" evidence="1">
    <location>
        <begin position="205"/>
        <end position="233"/>
    </location>
</feature>